<sequence>MIEPDKSNWNEIAIGFIADEINEEVLSPAKSGCERFIRPEDLDAGQLFIKNFRSPEDIGSGKLCYEGDIIFARRNVSIFQFKRRSSVLTFDAVCSDELTVIRENEKILTKGFLNLILNTTKLWNTLFLNQSVLSQMERG</sequence>
<keyword evidence="1" id="KW-0680">Restriction system</keyword>
<dbReference type="InterPro" id="IPR044946">
    <property type="entry name" value="Restrct_endonuc_typeI_TRD_sf"/>
</dbReference>
<evidence type="ECO:0000313" key="5">
    <source>
        <dbReference type="EMBL" id="SOH04500.1"/>
    </source>
</evidence>
<evidence type="ECO:0000256" key="1">
    <source>
        <dbReference type="ARBA" id="ARBA00022747"/>
    </source>
</evidence>
<dbReference type="RefSeq" id="WP_099325210.1">
    <property type="nucleotide sequence ID" value="NZ_CP049055.1"/>
</dbReference>
<dbReference type="AlphaFoldDB" id="Q1PUV8"/>
<evidence type="ECO:0000313" key="6">
    <source>
        <dbReference type="Proteomes" id="UP000221734"/>
    </source>
</evidence>
<proteinExistence type="predicted"/>
<dbReference type="Proteomes" id="UP000501926">
    <property type="component" value="Chromosome"/>
</dbReference>
<protein>
    <submittedName>
        <fullName evidence="3">Uncharacterized protein</fullName>
    </submittedName>
</protein>
<dbReference type="Gene3D" id="3.90.220.20">
    <property type="entry name" value="DNA methylase specificity domains"/>
    <property type="match status" value="1"/>
</dbReference>
<reference evidence="6" key="4">
    <citation type="submission" date="2017-10" db="EMBL/GenBank/DDBJ databases">
        <authorList>
            <person name="Frank J."/>
        </authorList>
    </citation>
    <scope>NUCLEOTIDE SEQUENCE [LARGE SCALE GENOMIC DNA]</scope>
</reference>
<reference evidence="3" key="2">
    <citation type="submission" date="2006-01" db="EMBL/GenBank/DDBJ databases">
        <authorList>
            <person name="Genoscope"/>
        </authorList>
    </citation>
    <scope>NUCLEOTIDE SEQUENCE</scope>
</reference>
<dbReference type="GO" id="GO:0009307">
    <property type="term" value="P:DNA restriction-modification system"/>
    <property type="evidence" value="ECO:0007669"/>
    <property type="project" value="UniProtKB-KW"/>
</dbReference>
<dbReference type="Proteomes" id="UP000221734">
    <property type="component" value="Chromosome Kuenenia_stuttgartiensis_MBR1"/>
</dbReference>
<keyword evidence="6" id="KW-1185">Reference proteome</keyword>
<evidence type="ECO:0000313" key="4">
    <source>
        <dbReference type="EMBL" id="QII09563.1"/>
    </source>
</evidence>
<reference evidence="3" key="1">
    <citation type="journal article" date="2006" name="Nature">
        <title>Deciphering the evolution and metabolism of an anammox bacterium from a community genome.</title>
        <authorList>
            <person name="Strous M."/>
            <person name="Pelletier E."/>
            <person name="Mangenot S."/>
            <person name="Rattei T."/>
            <person name="Lehner A."/>
            <person name="Taylor M.W."/>
            <person name="Horn M."/>
            <person name="Daims H."/>
            <person name="Bartol-Mavel D."/>
            <person name="Wincker P."/>
            <person name="Barbe V."/>
            <person name="Fonknechten N."/>
            <person name="Vallenet D."/>
            <person name="Segurens B."/>
            <person name="Schenowitz-Truong C."/>
            <person name="Medigue C."/>
            <person name="Collingro A."/>
            <person name="Snel B."/>
            <person name="Dutilh B.E."/>
            <person name="OpDenCamp H.J.M."/>
            <person name="vanDerDrift C."/>
            <person name="Cirpus I."/>
            <person name="vanDePas-Schoonen K.T."/>
            <person name="Harhangi H.R."/>
            <person name="vanNiftrik L."/>
            <person name="Schmid M."/>
            <person name="Keltjens J."/>
            <person name="vanDeVossenberg J."/>
            <person name="Kartal B."/>
            <person name="Meier H."/>
            <person name="Frishman D."/>
            <person name="Huynen M.A."/>
            <person name="Mewes H."/>
            <person name="Weissenbach J."/>
            <person name="Jetten M.S.M."/>
            <person name="Wagner M."/>
            <person name="LePaslier D."/>
        </authorList>
    </citation>
    <scope>NUCLEOTIDE SEQUENCE</scope>
</reference>
<dbReference type="GO" id="GO:0003677">
    <property type="term" value="F:DNA binding"/>
    <property type="evidence" value="ECO:0007669"/>
    <property type="project" value="UniProtKB-KW"/>
</dbReference>
<dbReference type="EMBL" id="LT934425">
    <property type="protein sequence ID" value="SOH04500.1"/>
    <property type="molecule type" value="Genomic_DNA"/>
</dbReference>
<reference evidence="5" key="3">
    <citation type="submission" date="2017-10" db="EMBL/GenBank/DDBJ databases">
        <authorList>
            <person name="Banno H."/>
            <person name="Chua N.-H."/>
        </authorList>
    </citation>
    <scope>NUCLEOTIDE SEQUENCE [LARGE SCALE GENOMIC DNA]</scope>
    <source>
        <strain evidence="5">Kuenenia_mbr1_ru-nijmegen</strain>
    </source>
</reference>
<evidence type="ECO:0000256" key="2">
    <source>
        <dbReference type="ARBA" id="ARBA00023125"/>
    </source>
</evidence>
<reference evidence="4 7" key="5">
    <citation type="submission" date="2020-02" db="EMBL/GenBank/DDBJ databases">
        <title>Newly sequenced genome of strain CSTR1 showed variability in Candidatus Kuenenia stuttgartiensis genomes.</title>
        <authorList>
            <person name="Ding C."/>
            <person name="Adrian L."/>
        </authorList>
    </citation>
    <scope>NUCLEOTIDE SEQUENCE [LARGE SCALE GENOMIC DNA]</scope>
    <source>
        <strain evidence="4 7">CSTR1</strain>
    </source>
</reference>
<dbReference type="EMBL" id="CT573073">
    <property type="protein sequence ID" value="CAJ71019.1"/>
    <property type="molecule type" value="Genomic_DNA"/>
</dbReference>
<dbReference type="EMBL" id="CP049055">
    <property type="protein sequence ID" value="QII09563.1"/>
    <property type="molecule type" value="Genomic_DNA"/>
</dbReference>
<evidence type="ECO:0000313" key="7">
    <source>
        <dbReference type="Proteomes" id="UP000501926"/>
    </source>
</evidence>
<name>Q1PUV8_KUEST</name>
<dbReference type="OrthoDB" id="825893at2"/>
<dbReference type="KEGG" id="kst:KSMBR1_2002"/>
<accession>Q1PUV8</accession>
<keyword evidence="2" id="KW-0238">DNA-binding</keyword>
<organism evidence="3">
    <name type="scientific">Kuenenia stuttgartiensis</name>
    <dbReference type="NCBI Taxonomy" id="174633"/>
    <lineage>
        <taxon>Bacteria</taxon>
        <taxon>Pseudomonadati</taxon>
        <taxon>Planctomycetota</taxon>
        <taxon>Candidatus Brocadiia</taxon>
        <taxon>Candidatus Brocadiales</taxon>
        <taxon>Candidatus Brocadiaceae</taxon>
        <taxon>Candidatus Kuenenia</taxon>
    </lineage>
</organism>
<dbReference type="SUPFAM" id="SSF116734">
    <property type="entry name" value="DNA methylase specificity domain"/>
    <property type="match status" value="1"/>
</dbReference>
<evidence type="ECO:0000313" key="3">
    <source>
        <dbReference type="EMBL" id="CAJ71019.1"/>
    </source>
</evidence>
<gene>
    <name evidence="4" type="ORF">KsCSTR_01840</name>
    <name evidence="5" type="ORF">KSMBR1_2002</name>
    <name evidence="3" type="ORF">kustc0274</name>
</gene>